<dbReference type="EMBL" id="MU004197">
    <property type="protein sequence ID" value="KAF2490259.1"/>
    <property type="molecule type" value="Genomic_DNA"/>
</dbReference>
<keyword evidence="2" id="KW-0812">Transmembrane</keyword>
<feature type="transmembrane region" description="Helical" evidence="2">
    <location>
        <begin position="98"/>
        <end position="118"/>
    </location>
</feature>
<evidence type="ECO:0000313" key="4">
    <source>
        <dbReference type="Proteomes" id="UP000799750"/>
    </source>
</evidence>
<dbReference type="Proteomes" id="UP000799750">
    <property type="component" value="Unassembled WGS sequence"/>
</dbReference>
<feature type="transmembrane region" description="Helical" evidence="2">
    <location>
        <begin position="152"/>
        <end position="170"/>
    </location>
</feature>
<gene>
    <name evidence="3" type="ORF">BU16DRAFT_517463</name>
</gene>
<evidence type="ECO:0000313" key="3">
    <source>
        <dbReference type="EMBL" id="KAF2490259.1"/>
    </source>
</evidence>
<feature type="compositionally biased region" description="Polar residues" evidence="1">
    <location>
        <begin position="27"/>
        <end position="39"/>
    </location>
</feature>
<feature type="transmembrane region" description="Helical" evidence="2">
    <location>
        <begin position="543"/>
        <end position="564"/>
    </location>
</feature>
<keyword evidence="2" id="KW-1133">Transmembrane helix</keyword>
<reference evidence="3" key="1">
    <citation type="journal article" date="2020" name="Stud. Mycol.">
        <title>101 Dothideomycetes genomes: a test case for predicting lifestyles and emergence of pathogens.</title>
        <authorList>
            <person name="Haridas S."/>
            <person name="Albert R."/>
            <person name="Binder M."/>
            <person name="Bloem J."/>
            <person name="Labutti K."/>
            <person name="Salamov A."/>
            <person name="Andreopoulos B."/>
            <person name="Baker S."/>
            <person name="Barry K."/>
            <person name="Bills G."/>
            <person name="Bluhm B."/>
            <person name="Cannon C."/>
            <person name="Castanera R."/>
            <person name="Culley D."/>
            <person name="Daum C."/>
            <person name="Ezra D."/>
            <person name="Gonzalez J."/>
            <person name="Henrissat B."/>
            <person name="Kuo A."/>
            <person name="Liang C."/>
            <person name="Lipzen A."/>
            <person name="Lutzoni F."/>
            <person name="Magnuson J."/>
            <person name="Mondo S."/>
            <person name="Nolan M."/>
            <person name="Ohm R."/>
            <person name="Pangilinan J."/>
            <person name="Park H.-J."/>
            <person name="Ramirez L."/>
            <person name="Alfaro M."/>
            <person name="Sun H."/>
            <person name="Tritt A."/>
            <person name="Yoshinaga Y."/>
            <person name="Zwiers L.-H."/>
            <person name="Turgeon B."/>
            <person name="Goodwin S."/>
            <person name="Spatafora J."/>
            <person name="Crous P."/>
            <person name="Grigoriev I."/>
        </authorList>
    </citation>
    <scope>NUCLEOTIDE SEQUENCE</scope>
    <source>
        <strain evidence="3">CBS 269.34</strain>
    </source>
</reference>
<protein>
    <submittedName>
        <fullName evidence="3">Uncharacterized protein</fullName>
    </submittedName>
</protein>
<keyword evidence="4" id="KW-1185">Reference proteome</keyword>
<proteinExistence type="predicted"/>
<organism evidence="3 4">
    <name type="scientific">Lophium mytilinum</name>
    <dbReference type="NCBI Taxonomy" id="390894"/>
    <lineage>
        <taxon>Eukaryota</taxon>
        <taxon>Fungi</taxon>
        <taxon>Dikarya</taxon>
        <taxon>Ascomycota</taxon>
        <taxon>Pezizomycotina</taxon>
        <taxon>Dothideomycetes</taxon>
        <taxon>Pleosporomycetidae</taxon>
        <taxon>Mytilinidiales</taxon>
        <taxon>Mytilinidiaceae</taxon>
        <taxon>Lophium</taxon>
    </lineage>
</organism>
<accession>A0A6A6QDS5</accession>
<dbReference type="AlphaFoldDB" id="A0A6A6QDS5"/>
<sequence>MPSTGQDHELVRISSEYEHAEVGGERASSSPLPTRNVSNGPEGPSKPRPRRLSRIQFLPMSLQILLAIFPVLFIALALTAISLDKKPTSQTGHAVQEAIALSPTIFPIVFAAIIGKFFRALGLFQAERGIKLGTLERLIGSQSLFAAIERQLVLRGQYILGISMVLLWALSPLGGQSALRLLHVSPRFESANATIRYLPIAAASIMTAMDGAVGASSGWGSYASIYMTALTTSRIQQNSSQDLFGNVRIPSYGSLAPLLSIGNESWKTLNSSQEIPYSSLLGIPVVGIPATGNLSFHIVSRYLAINCDSAVHVENSTTFQNSSAGMGAGFSTYSGGGNFIIQGDSDMPPIYHDGAIASFGMISPNDLDGKDVSVVNCTMAPQDVQSSIFCSDRSCRVTAIRNLTVNLSSWWHTDYADIQLSFIYLPFATIGSLLQGSFRLASSLTEMWLQDPSSSYVVENFKTFSNLSTVPLSTLSRNFEMLLNTYWQSTYGAQYLFGNLSTNMTLYDNISHEWVAGEIFIRSGSKPTITDSNGEQYACNMTFAAFLLVISCLLLLAGVASLVLMSMTLAPDVLGYVSSSTRDNPFAELNQPSHLDGLERASAMREMRITLGDVNVAGETGHIAFAVTAGVQRLRKDRLYD</sequence>
<keyword evidence="2" id="KW-0472">Membrane</keyword>
<feature type="transmembrane region" description="Helical" evidence="2">
    <location>
        <begin position="57"/>
        <end position="78"/>
    </location>
</feature>
<evidence type="ECO:0000256" key="1">
    <source>
        <dbReference type="SAM" id="MobiDB-lite"/>
    </source>
</evidence>
<evidence type="ECO:0000256" key="2">
    <source>
        <dbReference type="SAM" id="Phobius"/>
    </source>
</evidence>
<name>A0A6A6QDS5_9PEZI</name>
<dbReference type="OrthoDB" id="3692311at2759"/>
<feature type="compositionally biased region" description="Basic and acidic residues" evidence="1">
    <location>
        <begin position="1"/>
        <end position="24"/>
    </location>
</feature>
<feature type="region of interest" description="Disordered" evidence="1">
    <location>
        <begin position="1"/>
        <end position="50"/>
    </location>
</feature>